<comment type="caution">
    <text evidence="2">The sequence shown here is derived from an EMBL/GenBank/DDBJ whole genome shotgun (WGS) entry which is preliminary data.</text>
</comment>
<proteinExistence type="predicted"/>
<evidence type="ECO:0000313" key="2">
    <source>
        <dbReference type="EMBL" id="KAJ8704147.1"/>
    </source>
</evidence>
<dbReference type="InterPro" id="IPR007111">
    <property type="entry name" value="NACHT_NTPase"/>
</dbReference>
<feature type="domain" description="NACHT" evidence="1">
    <location>
        <begin position="800"/>
        <end position="987"/>
    </location>
</feature>
<dbReference type="Pfam" id="PF05729">
    <property type="entry name" value="NACHT"/>
    <property type="match status" value="1"/>
</dbReference>
<sequence length="1320" mass="153566">MSGAMYDKGEGTSGIRGQLYETKLLSLIFYRAKHNDSIEEFQLASNIADIGAFDDICIKVKMKGIAKPLIVCIQAKHKDDREQTLDIDLIKYFRSYLKVRERFESDNKDELFKDKFEETESYFVIYTSGKDTFGKIAVGSEFASQLNDLIDTGGTAKQSDADVKFLCEIYVKEQTISLAKTVAAFISGERNVQMMLSDELMLIHHVPLALKVVDISAIDPGKDGIATFRTDFFDTKDENLNLFKNTLYNEVLEKRNIKSSDIKKFVLEYLAEPTDVTKLSKLIGTAITYSNGQLEFVKISTKLQKDFKQQLNQVDISRSTVNKAIDLAAREILSKGLKVPAGFGNKDLMLGSGNAEKKERRIKHLTSKFVELLANCKSGNTVTVDNSFDKGFLLHNGGIAGAIGNMFVLDDETKLMKITNNWESLGDLAKALYKNLEEIHDLHELRFRFKENKFPKLSFDCSEYEATLARDFLNKLIFYSKQADEKDVEQIIKDKIEEYLADHPNYFQAKTDAIFLKYHDKIQKWWMEPKQASYLTKDSDIFEDAINHIIKDPLLSSINMTCMSKIKPVIDYTFTEDAVSSWNLLEHANTVIITENSSLTVVKVLQKLKDKDYALLDLQYIVNLPMNEQNVLCRELKNADSLKIYIFVCDEMKNTRDEIKTLKNIAKVLPTEKTVLVTNSTSVQTLREYFPTADSSVHDEHSLTDMSGQSQKSILETRVMFQNVEVRMDLIVDDKSKAFVKGDILKKIIHNDIIQLGKLKVPRHYDEIKHLYFERGVQKTGSNTSQSIKVKTLYDIKDDIVLITAEPGMGKSTLLTHLSLETKKCHPEVWIVRVNLLEYSRQFSKWKEEGTDINSLETLKFMCEVILREKLGNESNVTITLKEQNGVVYLKDCSGDPWIEFELKLFLHFFYDGKMIFLFDGFDEICSHYKNEATKYIEVISKHRQKHKTWVTSRPYSEIKLLLQGAFGDPYSITHMSLKEKYEYLNKIWEVHLVLEEFSKTQLQNVHSFIRFVSKIQHFNMPRYEWSLHEVYLNAWLYFKSHIKDHPMFRVKYDFKDFSRVILYELEKKCVDYEAVADHTPLAILVKAFFLINNIKSVKKNPHKKPFARWYHDNNTFTFYQNYLETILLNRFENKNKMDIFNPDIMTTYEKELADCMVKHKKLAAYAIFNQDVEKLFSEKELKEIKETIKRIEKGEEKTGLIYSVANDIPIFIHMTFTEYFAVEYVCDLIKNEKESENQIQMIEFMINVMVSRPNFDNVRTIFTCKIRMDVTLNRIKIMENNKEMIDNLLKKRNTWMETQLDAETVLQSFRCFWMYVDKE</sequence>
<evidence type="ECO:0000259" key="1">
    <source>
        <dbReference type="Pfam" id="PF05729"/>
    </source>
</evidence>
<name>A0AAD7Y696_MYTSE</name>
<protein>
    <recommendedName>
        <fullName evidence="1">NACHT domain-containing protein</fullName>
    </recommendedName>
</protein>
<reference evidence="2" key="1">
    <citation type="submission" date="2023-03" db="EMBL/GenBank/DDBJ databases">
        <title>Chromosome-level genomes of two armyworms, Mythimna separata and Mythimna loreyi, provide insights into the biosynthesis and reception of sex pheromones.</title>
        <authorList>
            <person name="Zhao H."/>
        </authorList>
    </citation>
    <scope>NUCLEOTIDE SEQUENCE</scope>
    <source>
        <strain evidence="2">BeijingLab</strain>
        <tissue evidence="2">Pupa</tissue>
    </source>
</reference>
<accession>A0AAD7Y696</accession>
<dbReference type="Gene3D" id="3.40.50.300">
    <property type="entry name" value="P-loop containing nucleotide triphosphate hydrolases"/>
    <property type="match status" value="1"/>
</dbReference>
<keyword evidence="3" id="KW-1185">Reference proteome</keyword>
<evidence type="ECO:0000313" key="3">
    <source>
        <dbReference type="Proteomes" id="UP001231518"/>
    </source>
</evidence>
<dbReference type="Proteomes" id="UP001231518">
    <property type="component" value="Chromosome 31"/>
</dbReference>
<organism evidence="2 3">
    <name type="scientific">Mythimna separata</name>
    <name type="common">Oriental armyworm</name>
    <name type="synonym">Pseudaletia separata</name>
    <dbReference type="NCBI Taxonomy" id="271217"/>
    <lineage>
        <taxon>Eukaryota</taxon>
        <taxon>Metazoa</taxon>
        <taxon>Ecdysozoa</taxon>
        <taxon>Arthropoda</taxon>
        <taxon>Hexapoda</taxon>
        <taxon>Insecta</taxon>
        <taxon>Pterygota</taxon>
        <taxon>Neoptera</taxon>
        <taxon>Endopterygota</taxon>
        <taxon>Lepidoptera</taxon>
        <taxon>Glossata</taxon>
        <taxon>Ditrysia</taxon>
        <taxon>Noctuoidea</taxon>
        <taxon>Noctuidae</taxon>
        <taxon>Noctuinae</taxon>
        <taxon>Hadenini</taxon>
        <taxon>Mythimna</taxon>
    </lineage>
</organism>
<dbReference type="InterPro" id="IPR027417">
    <property type="entry name" value="P-loop_NTPase"/>
</dbReference>
<dbReference type="SUPFAM" id="SSF52540">
    <property type="entry name" value="P-loop containing nucleoside triphosphate hydrolases"/>
    <property type="match status" value="1"/>
</dbReference>
<dbReference type="EMBL" id="JARGEI010000032">
    <property type="protein sequence ID" value="KAJ8704147.1"/>
    <property type="molecule type" value="Genomic_DNA"/>
</dbReference>
<gene>
    <name evidence="2" type="ORF">PYW07_013441</name>
</gene>